<accession>A0A5C5WS95</accession>
<dbReference type="OrthoDB" id="272354at2"/>
<dbReference type="RefSeq" id="WP_146513694.1">
    <property type="nucleotide sequence ID" value="NZ_SJPI01000001.1"/>
</dbReference>
<dbReference type="AlphaFoldDB" id="A0A5C5WS95"/>
<name>A0A5C5WS95_9BACT</name>
<gene>
    <name evidence="1" type="ORF">Pla22_11060</name>
</gene>
<reference evidence="1 2" key="1">
    <citation type="submission" date="2019-02" db="EMBL/GenBank/DDBJ databases">
        <title>Deep-cultivation of Planctomycetes and their phenomic and genomic characterization uncovers novel biology.</title>
        <authorList>
            <person name="Wiegand S."/>
            <person name="Jogler M."/>
            <person name="Boedeker C."/>
            <person name="Pinto D."/>
            <person name="Vollmers J."/>
            <person name="Rivas-Marin E."/>
            <person name="Kohn T."/>
            <person name="Peeters S.H."/>
            <person name="Heuer A."/>
            <person name="Rast P."/>
            <person name="Oberbeckmann S."/>
            <person name="Bunk B."/>
            <person name="Jeske O."/>
            <person name="Meyerdierks A."/>
            <person name="Storesund J.E."/>
            <person name="Kallscheuer N."/>
            <person name="Luecker S."/>
            <person name="Lage O.M."/>
            <person name="Pohl T."/>
            <person name="Merkel B.J."/>
            <person name="Hornburger P."/>
            <person name="Mueller R.-W."/>
            <person name="Bruemmer F."/>
            <person name="Labrenz M."/>
            <person name="Spormann A.M."/>
            <person name="Op Den Camp H."/>
            <person name="Overmann J."/>
            <person name="Amann R."/>
            <person name="Jetten M.S.M."/>
            <person name="Mascher T."/>
            <person name="Medema M.H."/>
            <person name="Devos D.P."/>
            <person name="Kaster A.-K."/>
            <person name="Ovreas L."/>
            <person name="Rohde M."/>
            <person name="Galperin M.Y."/>
            <person name="Jogler C."/>
        </authorList>
    </citation>
    <scope>NUCLEOTIDE SEQUENCE [LARGE SCALE GENOMIC DNA]</scope>
    <source>
        <strain evidence="1 2">Pla22</strain>
    </source>
</reference>
<evidence type="ECO:0000313" key="2">
    <source>
        <dbReference type="Proteomes" id="UP000316598"/>
    </source>
</evidence>
<proteinExistence type="predicted"/>
<dbReference type="Pfam" id="PF06078">
    <property type="entry name" value="DUF937"/>
    <property type="match status" value="1"/>
</dbReference>
<evidence type="ECO:0000313" key="1">
    <source>
        <dbReference type="EMBL" id="TWT53477.1"/>
    </source>
</evidence>
<protein>
    <recommendedName>
        <fullName evidence="3">DUF937 domain-containing protein</fullName>
    </recommendedName>
</protein>
<sequence>MSMNMMEILKGQLGGMVAGQLGKAVGLDQSQAESGIGALLPTILGGLIKQVSTPEGAGKLDQALESDDYDGGMFDNITDMLSGGNAGGISNAGGGVIEMLFGNKVGMIAEIIAKVTGMKSGSATSLLGLIAPLVLSFLGKQKRSLGLDSGGMANLLMSQKDEVAKAMPAGMSSTLGLTSLGFADTPAGRPAATPSAQPVVSSGESGLGKLLIPLAILAAIIFGAYKFLGGGGEVVLPELPEVSVPNVDLGDVEGSLSLSPADVTGKLKDVFGGYTETLSGITDVDSAKSAIPEMEGLNERLGSISGMLDKLPAGMKDTVTGQIGPMVEPITAMLDKVMAIPGVGPILKPVVDAMLSKVSMLKGEA</sequence>
<evidence type="ECO:0008006" key="3">
    <source>
        <dbReference type="Google" id="ProtNLM"/>
    </source>
</evidence>
<dbReference type="EMBL" id="SJPI01000001">
    <property type="protein sequence ID" value="TWT53477.1"/>
    <property type="molecule type" value="Genomic_DNA"/>
</dbReference>
<keyword evidence="2" id="KW-1185">Reference proteome</keyword>
<dbReference type="InterPro" id="IPR009282">
    <property type="entry name" value="DUF937"/>
</dbReference>
<dbReference type="Proteomes" id="UP000316598">
    <property type="component" value="Unassembled WGS sequence"/>
</dbReference>
<comment type="caution">
    <text evidence="1">The sequence shown here is derived from an EMBL/GenBank/DDBJ whole genome shotgun (WGS) entry which is preliminary data.</text>
</comment>
<organism evidence="1 2">
    <name type="scientific">Rubripirellula amarantea</name>
    <dbReference type="NCBI Taxonomy" id="2527999"/>
    <lineage>
        <taxon>Bacteria</taxon>
        <taxon>Pseudomonadati</taxon>
        <taxon>Planctomycetota</taxon>
        <taxon>Planctomycetia</taxon>
        <taxon>Pirellulales</taxon>
        <taxon>Pirellulaceae</taxon>
        <taxon>Rubripirellula</taxon>
    </lineage>
</organism>